<dbReference type="GO" id="GO:0016020">
    <property type="term" value="C:membrane"/>
    <property type="evidence" value="ECO:0007669"/>
    <property type="project" value="UniProtKB-SubCell"/>
</dbReference>
<feature type="transmembrane region" description="Helical" evidence="6">
    <location>
        <begin position="409"/>
        <end position="427"/>
    </location>
</feature>
<feature type="transmembrane region" description="Helical" evidence="6">
    <location>
        <begin position="257"/>
        <end position="275"/>
    </location>
</feature>
<feature type="transmembrane region" description="Helical" evidence="6">
    <location>
        <begin position="229"/>
        <end position="251"/>
    </location>
</feature>
<keyword evidence="2 6" id="KW-0812">Transmembrane</keyword>
<organism evidence="8">
    <name type="scientific">Heliothis virescens</name>
    <name type="common">Tobacco budworm moth</name>
    <dbReference type="NCBI Taxonomy" id="7102"/>
    <lineage>
        <taxon>Eukaryota</taxon>
        <taxon>Metazoa</taxon>
        <taxon>Ecdysozoa</taxon>
        <taxon>Arthropoda</taxon>
        <taxon>Hexapoda</taxon>
        <taxon>Insecta</taxon>
        <taxon>Pterygota</taxon>
        <taxon>Neoptera</taxon>
        <taxon>Endopterygota</taxon>
        <taxon>Lepidoptera</taxon>
        <taxon>Glossata</taxon>
        <taxon>Ditrysia</taxon>
        <taxon>Noctuoidea</taxon>
        <taxon>Noctuidae</taxon>
        <taxon>Heliothinae</taxon>
        <taxon>Heliothis</taxon>
    </lineage>
</organism>
<dbReference type="STRING" id="7102.A0A2A4K663"/>
<evidence type="ECO:0000256" key="6">
    <source>
        <dbReference type="SAM" id="Phobius"/>
    </source>
</evidence>
<keyword evidence="3 6" id="KW-1133">Transmembrane helix</keyword>
<protein>
    <recommendedName>
        <fullName evidence="7">Major facilitator superfamily (MFS) profile domain-containing protein</fullName>
    </recommendedName>
</protein>
<comment type="subcellular location">
    <subcellularLocation>
        <location evidence="1">Membrane</location>
        <topology evidence="1">Multi-pass membrane protein</topology>
    </subcellularLocation>
</comment>
<dbReference type="PROSITE" id="PS00216">
    <property type="entry name" value="SUGAR_TRANSPORT_1"/>
    <property type="match status" value="1"/>
</dbReference>
<feature type="transmembrane region" description="Helical" evidence="6">
    <location>
        <begin position="348"/>
        <end position="369"/>
    </location>
</feature>
<dbReference type="GO" id="GO:0022857">
    <property type="term" value="F:transmembrane transporter activity"/>
    <property type="evidence" value="ECO:0007669"/>
    <property type="project" value="InterPro"/>
</dbReference>
<evidence type="ECO:0000313" key="8">
    <source>
        <dbReference type="EMBL" id="PCG79559.1"/>
    </source>
</evidence>
<dbReference type="AlphaFoldDB" id="A0A2A4K663"/>
<evidence type="ECO:0000256" key="1">
    <source>
        <dbReference type="ARBA" id="ARBA00004141"/>
    </source>
</evidence>
<dbReference type="SUPFAM" id="SSF103473">
    <property type="entry name" value="MFS general substrate transporter"/>
    <property type="match status" value="1"/>
</dbReference>
<dbReference type="InterPro" id="IPR005828">
    <property type="entry name" value="MFS_sugar_transport-like"/>
</dbReference>
<sequence length="545" mass="61239">MSAGGPKHHVDLDTILVEEIGQFGRFQLRTLFLTLIVVIFAAFHAEYVFTTARIETRCVIPECDGDPPEFSPSWLGNAVPVTQDSFDNCQRFGNTSATRQLDVCPAELFDRDTLLSCEEYVYENQLTVVYDYDLGCDEWRRTLIGFVRTFGTLTALPITGYVSDRWGRRVALTINAFNTGWIGLTRYWANSYMGFIISQFVEATFGAGVFSCIYILVLELVGPKYRVIAGATLNTFFAVGQVIMGLIAWCVPAWRPLTLALYIPQLFTIAYFWIVPESVRWYMSKGRYEESEALLKEAARVNRKQLSEKSLDALRRTAELEKQRKALEKEQNINEPWLIVKVFQHKRVLFRCLVSPVWWISMTLIYYGLSINAVNMSGNPYVNYMAVSAAEIPGFWIAVLLLPRIGRKPVLIAGFWLCAACQVAYILMPDDMFGLSLTVYLIGKSSISAVVTSLYMYTAELYPTQCRHNLFAYSSMVGRIGSITAPLTPAIGAATFDDLPFIMFAVLAFTSGGLVLLTPETLGTKLPDTLEQANNLGTSKQEDYT</sequence>
<comment type="caution">
    <text evidence="8">The sequence shown here is derived from an EMBL/GenBank/DDBJ whole genome shotgun (WGS) entry which is preliminary data.</text>
</comment>
<name>A0A2A4K663_HELVI</name>
<evidence type="ECO:0000256" key="3">
    <source>
        <dbReference type="ARBA" id="ARBA00022989"/>
    </source>
</evidence>
<dbReference type="Pfam" id="PF00083">
    <property type="entry name" value="Sugar_tr"/>
    <property type="match status" value="1"/>
</dbReference>
<dbReference type="InterPro" id="IPR036259">
    <property type="entry name" value="MFS_trans_sf"/>
</dbReference>
<feature type="transmembrane region" description="Helical" evidence="6">
    <location>
        <begin position="433"/>
        <end position="458"/>
    </location>
</feature>
<dbReference type="PROSITE" id="PS50850">
    <property type="entry name" value="MFS"/>
    <property type="match status" value="1"/>
</dbReference>
<dbReference type="Gene3D" id="1.20.1250.20">
    <property type="entry name" value="MFS general substrate transporter like domains"/>
    <property type="match status" value="1"/>
</dbReference>
<keyword evidence="5" id="KW-0175">Coiled coil</keyword>
<feature type="coiled-coil region" evidence="5">
    <location>
        <begin position="303"/>
        <end position="331"/>
    </location>
</feature>
<feature type="transmembrane region" description="Helical" evidence="6">
    <location>
        <begin position="499"/>
        <end position="517"/>
    </location>
</feature>
<feature type="transmembrane region" description="Helical" evidence="6">
    <location>
        <begin position="195"/>
        <end position="217"/>
    </location>
</feature>
<evidence type="ECO:0000259" key="7">
    <source>
        <dbReference type="PROSITE" id="PS50850"/>
    </source>
</evidence>
<accession>A0A2A4K663</accession>
<keyword evidence="4 6" id="KW-0472">Membrane</keyword>
<reference evidence="8" key="1">
    <citation type="submission" date="2017-09" db="EMBL/GenBank/DDBJ databases">
        <title>Contemporary evolution of a Lepidopteran species, Heliothis virescens, in response to modern agricultural practices.</title>
        <authorList>
            <person name="Fritz M.L."/>
            <person name="Deyonke A.M."/>
            <person name="Papanicolaou A."/>
            <person name="Micinski S."/>
            <person name="Westbrook J."/>
            <person name="Gould F."/>
        </authorList>
    </citation>
    <scope>NUCLEOTIDE SEQUENCE [LARGE SCALE GENOMIC DNA]</scope>
    <source>
        <strain evidence="8">HvINT-</strain>
        <tissue evidence="8">Whole body</tissue>
    </source>
</reference>
<dbReference type="PANTHER" id="PTHR24064">
    <property type="entry name" value="SOLUTE CARRIER FAMILY 22 MEMBER"/>
    <property type="match status" value="1"/>
</dbReference>
<dbReference type="InterPro" id="IPR005829">
    <property type="entry name" value="Sugar_transporter_CS"/>
</dbReference>
<proteinExistence type="predicted"/>
<evidence type="ECO:0000256" key="5">
    <source>
        <dbReference type="SAM" id="Coils"/>
    </source>
</evidence>
<feature type="transmembrane region" description="Helical" evidence="6">
    <location>
        <begin position="470"/>
        <end position="493"/>
    </location>
</feature>
<evidence type="ECO:0000256" key="4">
    <source>
        <dbReference type="ARBA" id="ARBA00023136"/>
    </source>
</evidence>
<feature type="transmembrane region" description="Helical" evidence="6">
    <location>
        <begin position="381"/>
        <end position="402"/>
    </location>
</feature>
<feature type="transmembrane region" description="Helical" evidence="6">
    <location>
        <begin position="31"/>
        <end position="49"/>
    </location>
</feature>
<evidence type="ECO:0000256" key="2">
    <source>
        <dbReference type="ARBA" id="ARBA00022692"/>
    </source>
</evidence>
<feature type="domain" description="Major facilitator superfamily (MFS) profile" evidence="7">
    <location>
        <begin position="34"/>
        <end position="523"/>
    </location>
</feature>
<dbReference type="InterPro" id="IPR020846">
    <property type="entry name" value="MFS_dom"/>
</dbReference>
<dbReference type="EMBL" id="NWSH01000100">
    <property type="protein sequence ID" value="PCG79559.1"/>
    <property type="molecule type" value="Genomic_DNA"/>
</dbReference>
<gene>
    <name evidence="8" type="ORF">B5V51_15036</name>
</gene>